<evidence type="ECO:0000313" key="1">
    <source>
        <dbReference type="EMBL" id="KAJ2672916.1"/>
    </source>
</evidence>
<proteinExistence type="predicted"/>
<dbReference type="AlphaFoldDB" id="A0A9W8G5Q5"/>
<reference evidence="1" key="1">
    <citation type="submission" date="2022-07" db="EMBL/GenBank/DDBJ databases">
        <title>Phylogenomic reconstructions and comparative analyses of Kickxellomycotina fungi.</title>
        <authorList>
            <person name="Reynolds N.K."/>
            <person name="Stajich J.E."/>
            <person name="Barry K."/>
            <person name="Grigoriev I.V."/>
            <person name="Crous P."/>
            <person name="Smith M.E."/>
        </authorList>
    </citation>
    <scope>NUCLEOTIDE SEQUENCE</scope>
    <source>
        <strain evidence="1">NRRL 3115</strain>
    </source>
</reference>
<dbReference type="EMBL" id="JANBTW010000074">
    <property type="protein sequence ID" value="KAJ2672916.1"/>
    <property type="molecule type" value="Genomic_DNA"/>
</dbReference>
<gene>
    <name evidence="1" type="ORF">GGI25_004897</name>
</gene>
<protein>
    <submittedName>
        <fullName evidence="1">Uncharacterized protein</fullName>
    </submittedName>
</protein>
<comment type="caution">
    <text evidence="1">The sequence shown here is derived from an EMBL/GenBank/DDBJ whole genome shotgun (WGS) entry which is preliminary data.</text>
</comment>
<evidence type="ECO:0000313" key="2">
    <source>
        <dbReference type="Proteomes" id="UP001151518"/>
    </source>
</evidence>
<organism evidence="1 2">
    <name type="scientific">Coemansia spiralis</name>
    <dbReference type="NCBI Taxonomy" id="417178"/>
    <lineage>
        <taxon>Eukaryota</taxon>
        <taxon>Fungi</taxon>
        <taxon>Fungi incertae sedis</taxon>
        <taxon>Zoopagomycota</taxon>
        <taxon>Kickxellomycotina</taxon>
        <taxon>Kickxellomycetes</taxon>
        <taxon>Kickxellales</taxon>
        <taxon>Kickxellaceae</taxon>
        <taxon>Coemansia</taxon>
    </lineage>
</organism>
<name>A0A9W8G5Q5_9FUNG</name>
<accession>A0A9W8G5Q5</accession>
<dbReference type="OrthoDB" id="5562484at2759"/>
<dbReference type="Proteomes" id="UP001151518">
    <property type="component" value="Unassembled WGS sequence"/>
</dbReference>
<sequence>MVQVKRKEYVRVYVYFGKEKIWKERFGHFDLLLEENWEGEDIKEEAKKYYRRTIEDKLFLEQRYESALNFEGQRHFLFEKKLFIYVDEHDLRDYKHDIRPFIREIGKV</sequence>